<name>A0A1W1I4X1_9BACT</name>
<organism evidence="1 2">
    <name type="scientific">Nitrospira japonica</name>
    <dbReference type="NCBI Taxonomy" id="1325564"/>
    <lineage>
        <taxon>Bacteria</taxon>
        <taxon>Pseudomonadati</taxon>
        <taxon>Nitrospirota</taxon>
        <taxon>Nitrospiria</taxon>
        <taxon>Nitrospirales</taxon>
        <taxon>Nitrospiraceae</taxon>
        <taxon>Nitrospira</taxon>
    </lineage>
</organism>
<sequence>MKELRQTKLTFGLEPEVDLYRVSARLGFRDFRKTSCIVRSVTARDHHTCQFCGFRSAKYQQIVPVSEPLRDLNNLVTSCIFCEQVAHLNLVPQYRSGVLIWLPEVSQIELNRVMPAVYVCRITQGLGATKARSVLDRLVETRGHARRRFGSDDPEELVKSLRTRKEGMHAQLQPPVIEEGLRLMPLDRRIVRESELEFNQFPQILAFWRSKNGPLYGEKASTILEHFIERLTKRDGPYRGNQ</sequence>
<evidence type="ECO:0008006" key="3">
    <source>
        <dbReference type="Google" id="ProtNLM"/>
    </source>
</evidence>
<dbReference type="RefSeq" id="WP_155969999.1">
    <property type="nucleotide sequence ID" value="NZ_LT828648.1"/>
</dbReference>
<evidence type="ECO:0000313" key="1">
    <source>
        <dbReference type="EMBL" id="SLM48077.1"/>
    </source>
</evidence>
<dbReference type="EMBL" id="LT828648">
    <property type="protein sequence ID" value="SLM48077.1"/>
    <property type="molecule type" value="Genomic_DNA"/>
</dbReference>
<proteinExistence type="predicted"/>
<keyword evidence="2" id="KW-1185">Reference proteome</keyword>
<dbReference type="OrthoDB" id="7252815at2"/>
<accession>A0A1W1I4X1</accession>
<dbReference type="AlphaFoldDB" id="A0A1W1I4X1"/>
<evidence type="ECO:0000313" key="2">
    <source>
        <dbReference type="Proteomes" id="UP000192042"/>
    </source>
</evidence>
<gene>
    <name evidence="1" type="ORF">NSJP_1905</name>
</gene>
<dbReference type="Proteomes" id="UP000192042">
    <property type="component" value="Chromosome I"/>
</dbReference>
<dbReference type="KEGG" id="nja:NSJP_1905"/>
<reference evidence="1 2" key="1">
    <citation type="submission" date="2017-03" db="EMBL/GenBank/DDBJ databases">
        <authorList>
            <person name="Afonso C.L."/>
            <person name="Miller P.J."/>
            <person name="Scott M.A."/>
            <person name="Spackman E."/>
            <person name="Goraichik I."/>
            <person name="Dimitrov K.M."/>
            <person name="Suarez D.L."/>
            <person name="Swayne D.E."/>
        </authorList>
    </citation>
    <scope>NUCLEOTIDE SEQUENCE [LARGE SCALE GENOMIC DNA]</scope>
    <source>
        <strain evidence="1">Genome sequencing of Nitrospira japonica strain NJ11</strain>
    </source>
</reference>
<protein>
    <recommendedName>
        <fullName evidence="3">HNH endonuclease</fullName>
    </recommendedName>
</protein>
<dbReference type="STRING" id="1325564.NSJP_1905"/>